<evidence type="ECO:0000313" key="9">
    <source>
        <dbReference type="EMBL" id="CAG9783270.1"/>
    </source>
</evidence>
<dbReference type="InterPro" id="IPR036236">
    <property type="entry name" value="Znf_C2H2_sf"/>
</dbReference>
<evidence type="ECO:0000256" key="6">
    <source>
        <dbReference type="PROSITE-ProRule" id="PRU01263"/>
    </source>
</evidence>
<dbReference type="Gene3D" id="3.40.1800.20">
    <property type="match status" value="1"/>
</dbReference>
<dbReference type="PROSITE" id="PS51915">
    <property type="entry name" value="ZAD"/>
    <property type="match status" value="1"/>
</dbReference>
<dbReference type="SMART" id="SM00355">
    <property type="entry name" value="ZnF_C2H2"/>
    <property type="match status" value="10"/>
</dbReference>
<dbReference type="Pfam" id="PF00096">
    <property type="entry name" value="zf-C2H2"/>
    <property type="match status" value="3"/>
</dbReference>
<evidence type="ECO:0000256" key="1">
    <source>
        <dbReference type="ARBA" id="ARBA00022723"/>
    </source>
</evidence>
<protein>
    <submittedName>
        <fullName evidence="9">Uncharacterized protein</fullName>
    </submittedName>
</protein>
<evidence type="ECO:0000256" key="2">
    <source>
        <dbReference type="ARBA" id="ARBA00022737"/>
    </source>
</evidence>
<feature type="binding site" evidence="6">
    <location>
        <position position="10"/>
    </location>
    <ligand>
        <name>Zn(2+)</name>
        <dbReference type="ChEBI" id="CHEBI:29105"/>
    </ligand>
</feature>
<keyword evidence="1 6" id="KW-0479">Metal-binding</keyword>
<name>A0A9N9QU01_9NEOP</name>
<dbReference type="SMART" id="SM00868">
    <property type="entry name" value="zf-AD"/>
    <property type="match status" value="1"/>
</dbReference>
<evidence type="ECO:0000313" key="10">
    <source>
        <dbReference type="Proteomes" id="UP001153714"/>
    </source>
</evidence>
<feature type="domain" description="C2H2-type" evidence="7">
    <location>
        <begin position="323"/>
        <end position="350"/>
    </location>
</feature>
<keyword evidence="3 5" id="KW-0863">Zinc-finger</keyword>
<accession>A0A9N9QU01</accession>
<dbReference type="OrthoDB" id="6105938at2759"/>
<evidence type="ECO:0000259" key="7">
    <source>
        <dbReference type="PROSITE" id="PS50157"/>
    </source>
</evidence>
<dbReference type="SUPFAM" id="SSF57667">
    <property type="entry name" value="beta-beta-alpha zinc fingers"/>
    <property type="match status" value="4"/>
</dbReference>
<evidence type="ECO:0000259" key="8">
    <source>
        <dbReference type="PROSITE" id="PS51915"/>
    </source>
</evidence>
<evidence type="ECO:0000256" key="4">
    <source>
        <dbReference type="ARBA" id="ARBA00022833"/>
    </source>
</evidence>
<feature type="domain" description="C2H2-type" evidence="7">
    <location>
        <begin position="351"/>
        <end position="379"/>
    </location>
</feature>
<dbReference type="PROSITE" id="PS00028">
    <property type="entry name" value="ZINC_FINGER_C2H2_1"/>
    <property type="match status" value="6"/>
</dbReference>
<dbReference type="PANTHER" id="PTHR24409:SF295">
    <property type="entry name" value="AZ2-RELATED"/>
    <property type="match status" value="1"/>
</dbReference>
<evidence type="ECO:0000256" key="3">
    <source>
        <dbReference type="ARBA" id="ARBA00022771"/>
    </source>
</evidence>
<dbReference type="GO" id="GO:0000977">
    <property type="term" value="F:RNA polymerase II transcription regulatory region sequence-specific DNA binding"/>
    <property type="evidence" value="ECO:0007669"/>
    <property type="project" value="TreeGrafter"/>
</dbReference>
<feature type="binding site" evidence="6">
    <location>
        <position position="59"/>
    </location>
    <ligand>
        <name>Zn(2+)</name>
        <dbReference type="ChEBI" id="CHEBI:29105"/>
    </ligand>
</feature>
<feature type="domain" description="C2H2-type" evidence="7">
    <location>
        <begin position="381"/>
        <end position="408"/>
    </location>
</feature>
<dbReference type="Pfam" id="PF07776">
    <property type="entry name" value="zf-AD"/>
    <property type="match status" value="1"/>
</dbReference>
<keyword evidence="2" id="KW-0677">Repeat</keyword>
<keyword evidence="10" id="KW-1185">Reference proteome</keyword>
<dbReference type="InterPro" id="IPR012934">
    <property type="entry name" value="Znf_AD"/>
</dbReference>
<sequence>MAKSIICRVCLLADPKVKKKCLSLFDKHNDYFIFELINSIADVKIQRGDTLPAKICPDCLLELDTVISFKRKCENSNILLKTSFINNKLPNASQSLFIQPLEEIKKEEPEEVAEYLEAEFLDENYVYPTEKETFKTEVNIELEPIHTNENEIVDTVTKKSRPIDLKLECNECGGLFKSKCKMRVHWKKVHMYESLFCPLCKRSFKSYKAYNLHMKKQSKACLTASKISIEGIGKSRMFHCKKCQYSSKRIKDLTTHLVVHTGERPFVCKICSLGCSQQSSLQDHMERKHQIYNVITTCQYCGKLLKGRSKIYKHMLTHKLDYVQCDLCKKVLKTKKTLIEHLRRHSGIKSYTCDQCAKTFCALSELCNHRRVIHEKGKHIYPCDICGYKAYSTSVLKRHKARHTESNVPCLECGMFLGNEQKLAEHKKRHISAERKYPCPHCEKRYMNRKSLSQHVRDIHKCRFLMNKPVVKQEATEFSGLQLKTFDNDNMIEVEVPP</sequence>
<dbReference type="InterPro" id="IPR013087">
    <property type="entry name" value="Znf_C2H2_type"/>
</dbReference>
<dbReference type="AlphaFoldDB" id="A0A9N9QU01"/>
<feature type="domain" description="ZAD" evidence="8">
    <location>
        <begin position="5"/>
        <end position="83"/>
    </location>
</feature>
<dbReference type="GO" id="GO:0008270">
    <property type="term" value="F:zinc ion binding"/>
    <property type="evidence" value="ECO:0007669"/>
    <property type="project" value="UniProtKB-UniRule"/>
</dbReference>
<feature type="domain" description="C2H2-type" evidence="7">
    <location>
        <begin position="238"/>
        <end position="265"/>
    </location>
</feature>
<reference evidence="9" key="1">
    <citation type="submission" date="2021-12" db="EMBL/GenBank/DDBJ databases">
        <authorList>
            <person name="King R."/>
        </authorList>
    </citation>
    <scope>NUCLEOTIDE SEQUENCE</scope>
</reference>
<dbReference type="GO" id="GO:0005634">
    <property type="term" value="C:nucleus"/>
    <property type="evidence" value="ECO:0007669"/>
    <property type="project" value="InterPro"/>
</dbReference>
<dbReference type="Gene3D" id="3.30.160.60">
    <property type="entry name" value="Classic Zinc Finger"/>
    <property type="match status" value="7"/>
</dbReference>
<keyword evidence="4 6" id="KW-0862">Zinc</keyword>
<dbReference type="SMART" id="SM00614">
    <property type="entry name" value="ZnF_BED"/>
    <property type="match status" value="1"/>
</dbReference>
<dbReference type="PANTHER" id="PTHR24409">
    <property type="entry name" value="ZINC FINGER PROTEIN 142"/>
    <property type="match status" value="1"/>
</dbReference>
<dbReference type="EMBL" id="OU893341">
    <property type="protein sequence ID" value="CAG9783270.1"/>
    <property type="molecule type" value="Genomic_DNA"/>
</dbReference>
<reference evidence="9" key="2">
    <citation type="submission" date="2022-10" db="EMBL/GenBank/DDBJ databases">
        <authorList>
            <consortium name="ENA_rothamsted_submissions"/>
            <consortium name="culmorum"/>
            <person name="King R."/>
        </authorList>
    </citation>
    <scope>NUCLEOTIDE SEQUENCE</scope>
</reference>
<dbReference type="Proteomes" id="UP001153714">
    <property type="component" value="Chromosome 10"/>
</dbReference>
<dbReference type="GO" id="GO:0000981">
    <property type="term" value="F:DNA-binding transcription factor activity, RNA polymerase II-specific"/>
    <property type="evidence" value="ECO:0007669"/>
    <property type="project" value="TreeGrafter"/>
</dbReference>
<feature type="domain" description="C2H2-type" evidence="7">
    <location>
        <begin position="167"/>
        <end position="195"/>
    </location>
</feature>
<gene>
    <name evidence="9" type="ORF">DIATSA_LOCUS1457</name>
</gene>
<dbReference type="FunFam" id="3.30.160.60:FF:000446">
    <property type="entry name" value="Zinc finger protein"/>
    <property type="match status" value="1"/>
</dbReference>
<proteinExistence type="predicted"/>
<dbReference type="SUPFAM" id="SSF57716">
    <property type="entry name" value="Glucocorticoid receptor-like (DNA-binding domain)"/>
    <property type="match status" value="1"/>
</dbReference>
<organism evidence="9 10">
    <name type="scientific">Diatraea saccharalis</name>
    <name type="common">sugarcane borer</name>
    <dbReference type="NCBI Taxonomy" id="40085"/>
    <lineage>
        <taxon>Eukaryota</taxon>
        <taxon>Metazoa</taxon>
        <taxon>Ecdysozoa</taxon>
        <taxon>Arthropoda</taxon>
        <taxon>Hexapoda</taxon>
        <taxon>Insecta</taxon>
        <taxon>Pterygota</taxon>
        <taxon>Neoptera</taxon>
        <taxon>Endopterygota</taxon>
        <taxon>Lepidoptera</taxon>
        <taxon>Glossata</taxon>
        <taxon>Ditrysia</taxon>
        <taxon>Pyraloidea</taxon>
        <taxon>Crambidae</taxon>
        <taxon>Crambinae</taxon>
        <taxon>Diatraea</taxon>
    </lineage>
</organism>
<feature type="binding site" evidence="6">
    <location>
        <position position="7"/>
    </location>
    <ligand>
        <name>Zn(2+)</name>
        <dbReference type="ChEBI" id="CHEBI:29105"/>
    </ligand>
</feature>
<evidence type="ECO:0000256" key="5">
    <source>
        <dbReference type="PROSITE-ProRule" id="PRU00042"/>
    </source>
</evidence>
<dbReference type="PROSITE" id="PS50157">
    <property type="entry name" value="ZINC_FINGER_C2H2_2"/>
    <property type="match status" value="7"/>
</dbReference>
<feature type="binding site" evidence="6">
    <location>
        <position position="56"/>
    </location>
    <ligand>
        <name>Zn(2+)</name>
        <dbReference type="ChEBI" id="CHEBI:29105"/>
    </ligand>
</feature>
<feature type="domain" description="C2H2-type" evidence="7">
    <location>
        <begin position="437"/>
        <end position="460"/>
    </location>
</feature>
<feature type="domain" description="C2H2-type" evidence="7">
    <location>
        <begin position="296"/>
        <end position="318"/>
    </location>
</feature>